<accession>A0A165TB78</accession>
<dbReference type="Proteomes" id="UP000076761">
    <property type="component" value="Unassembled WGS sequence"/>
</dbReference>
<dbReference type="InParanoid" id="A0A165TB78"/>
<gene>
    <name evidence="2" type="ORF">NEOLEDRAFT_1155897</name>
</gene>
<dbReference type="Pfam" id="PF02373">
    <property type="entry name" value="JmjC"/>
    <property type="match status" value="1"/>
</dbReference>
<keyword evidence="3" id="KW-1185">Reference proteome</keyword>
<dbReference type="STRING" id="1314782.A0A165TB78"/>
<reference evidence="2 3" key="1">
    <citation type="journal article" date="2016" name="Mol. Biol. Evol.">
        <title>Comparative Genomics of Early-Diverging Mushroom-Forming Fungi Provides Insights into the Origins of Lignocellulose Decay Capabilities.</title>
        <authorList>
            <person name="Nagy L.G."/>
            <person name="Riley R."/>
            <person name="Tritt A."/>
            <person name="Adam C."/>
            <person name="Daum C."/>
            <person name="Floudas D."/>
            <person name="Sun H."/>
            <person name="Yadav J.S."/>
            <person name="Pangilinan J."/>
            <person name="Larsson K.H."/>
            <person name="Matsuura K."/>
            <person name="Barry K."/>
            <person name="Labutti K."/>
            <person name="Kuo R."/>
            <person name="Ohm R.A."/>
            <person name="Bhattacharya S.S."/>
            <person name="Shirouzu T."/>
            <person name="Yoshinaga Y."/>
            <person name="Martin F.M."/>
            <person name="Grigoriev I.V."/>
            <person name="Hibbett D.S."/>
        </authorList>
    </citation>
    <scope>NUCLEOTIDE SEQUENCE [LARGE SCALE GENOMIC DNA]</scope>
    <source>
        <strain evidence="2 3">HHB14362 ss-1</strain>
    </source>
</reference>
<dbReference type="OrthoDB" id="298344at2759"/>
<organism evidence="2 3">
    <name type="scientific">Neolentinus lepideus HHB14362 ss-1</name>
    <dbReference type="NCBI Taxonomy" id="1314782"/>
    <lineage>
        <taxon>Eukaryota</taxon>
        <taxon>Fungi</taxon>
        <taxon>Dikarya</taxon>
        <taxon>Basidiomycota</taxon>
        <taxon>Agaricomycotina</taxon>
        <taxon>Agaricomycetes</taxon>
        <taxon>Gloeophyllales</taxon>
        <taxon>Gloeophyllaceae</taxon>
        <taxon>Neolentinus</taxon>
    </lineage>
</organism>
<evidence type="ECO:0000313" key="2">
    <source>
        <dbReference type="EMBL" id="KZT26417.1"/>
    </source>
</evidence>
<protein>
    <recommendedName>
        <fullName evidence="1">JmjC domain-containing protein</fullName>
    </recommendedName>
</protein>
<name>A0A165TB78_9AGAM</name>
<dbReference type="InterPro" id="IPR003347">
    <property type="entry name" value="JmjC_dom"/>
</dbReference>
<dbReference type="Gene3D" id="2.60.120.650">
    <property type="entry name" value="Cupin"/>
    <property type="match status" value="1"/>
</dbReference>
<evidence type="ECO:0000259" key="1">
    <source>
        <dbReference type="PROSITE" id="PS51184"/>
    </source>
</evidence>
<feature type="domain" description="JmjC" evidence="1">
    <location>
        <begin position="125"/>
        <end position="305"/>
    </location>
</feature>
<proteinExistence type="predicted"/>
<dbReference type="AlphaFoldDB" id="A0A165TB78"/>
<dbReference type="PROSITE" id="PS51184">
    <property type="entry name" value="JMJC"/>
    <property type="match status" value="1"/>
</dbReference>
<dbReference type="EMBL" id="KV425567">
    <property type="protein sequence ID" value="KZT26417.1"/>
    <property type="molecule type" value="Genomic_DNA"/>
</dbReference>
<sequence>MSPRLDTSRTEGTISITTKGWSLDDLINYSVQFRSVRRVSATKLSPKELDHEITRFEKEGLPLIIEGYHQREGWLKNEFGVGWLLQHGPQDVRTRNVRDWTDGTMKTKEFFEYCRTASPYGTSAEPSRFYGKDVDCPQEWRKWLTGGGVVPSRLLEDNSENFMSHLPIDDPVETLMCYFGIGDTFTPAHKDLCASTGHNLMCYTEKSGSSFWFMTESSAAPKVTKYFHDLGQELDLETHVVSLDEFSKAPFVIYIAEQKLGDLVLVPPRSCHQVVNHGGLTVKTSWSRMTLDGLKTAFYHELPIYRRVCRPEIYRVKSIVHHSLRHYTRRLRSIFAGSETRFPTSSSRDVTAISRNTSTDTRSPTLCESRKCFQILSELLRLFDDILVEEYHPEHGKLEHVAPDSGNRLRWHHTCDFCGVDIFQSFFECRYCGSGSNEQGRVTGDGLIVCSSCYVEGRTCKCAHMTLAQRFNFDDLVEHRNEAARTLRAIAPEKGLTELSLDGSWYV</sequence>
<dbReference type="SMART" id="SM00558">
    <property type="entry name" value="JmjC"/>
    <property type="match status" value="1"/>
</dbReference>
<evidence type="ECO:0000313" key="3">
    <source>
        <dbReference type="Proteomes" id="UP000076761"/>
    </source>
</evidence>
<dbReference type="SUPFAM" id="SSF51197">
    <property type="entry name" value="Clavaminate synthase-like"/>
    <property type="match status" value="1"/>
</dbReference>